<protein>
    <submittedName>
        <fullName evidence="2">DUF6933 domain-containing protein</fullName>
    </submittedName>
</protein>
<evidence type="ECO:0000313" key="2">
    <source>
        <dbReference type="EMBL" id="MFC0390061.1"/>
    </source>
</evidence>
<gene>
    <name evidence="2" type="ORF">ACFFJ8_01600</name>
</gene>
<organism evidence="2 3">
    <name type="scientific">Paenibacillus mendelii</name>
    <dbReference type="NCBI Taxonomy" id="206163"/>
    <lineage>
        <taxon>Bacteria</taxon>
        <taxon>Bacillati</taxon>
        <taxon>Bacillota</taxon>
        <taxon>Bacilli</taxon>
        <taxon>Bacillales</taxon>
        <taxon>Paenibacillaceae</taxon>
        <taxon>Paenibacillus</taxon>
    </lineage>
</organism>
<accession>A0ABV6J2G2</accession>
<dbReference type="InterPro" id="IPR053864">
    <property type="entry name" value="DUF6933"/>
</dbReference>
<dbReference type="Pfam" id="PF22016">
    <property type="entry name" value="DUF6933"/>
    <property type="match status" value="1"/>
</dbReference>
<dbReference type="Proteomes" id="UP001589818">
    <property type="component" value="Unassembled WGS sequence"/>
</dbReference>
<comment type="caution">
    <text evidence="2">The sequence shown here is derived from an EMBL/GenBank/DDBJ whole genome shotgun (WGS) entry which is preliminary data.</text>
</comment>
<feature type="domain" description="DUF6933" evidence="1">
    <location>
        <begin position="4"/>
        <end position="154"/>
    </location>
</feature>
<name>A0ABV6J2G2_9BACL</name>
<sequence>MLFLKATKDTLKDLNVKPHPVESTDPFFSWHVNIFTLYGKKHYVFMNDLSRLSLTVKGIRSNSTKVQEIFLTHLRHYFAVEKISNVLMNAYLDNCKEFVLTKTDSRSVRSTLNEIMLIMKSLERDHEDLKDQDTRHKWNNRFIYKPIDYNEPIDVFRKELDERFGSQA</sequence>
<dbReference type="RefSeq" id="WP_204820758.1">
    <property type="nucleotide sequence ID" value="NZ_JANHOF010000020.1"/>
</dbReference>
<evidence type="ECO:0000313" key="3">
    <source>
        <dbReference type="Proteomes" id="UP001589818"/>
    </source>
</evidence>
<reference evidence="2 3" key="1">
    <citation type="submission" date="2024-09" db="EMBL/GenBank/DDBJ databases">
        <authorList>
            <person name="Sun Q."/>
            <person name="Mori K."/>
        </authorList>
    </citation>
    <scope>NUCLEOTIDE SEQUENCE [LARGE SCALE GENOMIC DNA]</scope>
    <source>
        <strain evidence="2 3">CCM 4839</strain>
    </source>
</reference>
<dbReference type="EMBL" id="JBHLVF010000006">
    <property type="protein sequence ID" value="MFC0390061.1"/>
    <property type="molecule type" value="Genomic_DNA"/>
</dbReference>
<evidence type="ECO:0000259" key="1">
    <source>
        <dbReference type="Pfam" id="PF22016"/>
    </source>
</evidence>
<proteinExistence type="predicted"/>
<keyword evidence="3" id="KW-1185">Reference proteome</keyword>